<dbReference type="CDD" id="cd11304">
    <property type="entry name" value="Cadherin_repeat"/>
    <property type="match status" value="1"/>
</dbReference>
<dbReference type="Gene3D" id="2.60.40.60">
    <property type="entry name" value="Cadherins"/>
    <property type="match status" value="1"/>
</dbReference>
<dbReference type="GO" id="GO:0005509">
    <property type="term" value="F:calcium ion binding"/>
    <property type="evidence" value="ECO:0007669"/>
    <property type="project" value="InterPro"/>
</dbReference>
<dbReference type="SUPFAM" id="SSF49313">
    <property type="entry name" value="Cadherin-like"/>
    <property type="match status" value="1"/>
</dbReference>
<dbReference type="Proteomes" id="UP000441389">
    <property type="component" value="Unassembled WGS sequence"/>
</dbReference>
<dbReference type="AlphaFoldDB" id="A0A6I4J594"/>
<dbReference type="InterPro" id="IPR015919">
    <property type="entry name" value="Cadherin-like_sf"/>
</dbReference>
<dbReference type="PROSITE" id="PS51257">
    <property type="entry name" value="PROKAR_LIPOPROTEIN"/>
    <property type="match status" value="1"/>
</dbReference>
<evidence type="ECO:0000313" key="4">
    <source>
        <dbReference type="Proteomes" id="UP000441389"/>
    </source>
</evidence>
<reference evidence="3 4" key="1">
    <citation type="submission" date="2019-12" db="EMBL/GenBank/DDBJ databases">
        <authorList>
            <person name="Huq M.A."/>
        </authorList>
    </citation>
    <scope>NUCLEOTIDE SEQUENCE [LARGE SCALE GENOMIC DNA]</scope>
    <source>
        <strain evidence="3 4">MAH-20</strain>
    </source>
</reference>
<comment type="caution">
    <text evidence="3">The sequence shown here is derived from an EMBL/GenBank/DDBJ whole genome shotgun (WGS) entry which is preliminary data.</text>
</comment>
<dbReference type="PANTHER" id="PTHR19328">
    <property type="entry name" value="HEDGEHOG-INTERACTING PROTEIN"/>
    <property type="match status" value="1"/>
</dbReference>
<evidence type="ECO:0000256" key="1">
    <source>
        <dbReference type="SAM" id="MobiDB-lite"/>
    </source>
</evidence>
<organism evidence="3 4">
    <name type="scientific">Sphingomonas horti</name>
    <dbReference type="NCBI Taxonomy" id="2682842"/>
    <lineage>
        <taxon>Bacteria</taxon>
        <taxon>Pseudomonadati</taxon>
        <taxon>Pseudomonadota</taxon>
        <taxon>Alphaproteobacteria</taxon>
        <taxon>Sphingomonadales</taxon>
        <taxon>Sphingomonadaceae</taxon>
        <taxon>Sphingomonas</taxon>
    </lineage>
</organism>
<accession>A0A6I4J594</accession>
<dbReference type="InterPro" id="IPR011042">
    <property type="entry name" value="6-blade_b-propeller_TolB-like"/>
</dbReference>
<dbReference type="InterPro" id="IPR012938">
    <property type="entry name" value="Glc/Sorbosone_DH"/>
</dbReference>
<proteinExistence type="predicted"/>
<dbReference type="InterPro" id="IPR011041">
    <property type="entry name" value="Quinoprot_gluc/sorb_DH_b-prop"/>
</dbReference>
<dbReference type="EMBL" id="WQMS01000016">
    <property type="protein sequence ID" value="MVO79293.1"/>
    <property type="molecule type" value="Genomic_DNA"/>
</dbReference>
<feature type="domain" description="Cadherin" evidence="2">
    <location>
        <begin position="34"/>
        <end position="146"/>
    </location>
</feature>
<evidence type="ECO:0000313" key="3">
    <source>
        <dbReference type="EMBL" id="MVO79293.1"/>
    </source>
</evidence>
<dbReference type="GO" id="GO:0016020">
    <property type="term" value="C:membrane"/>
    <property type="evidence" value="ECO:0007669"/>
    <property type="project" value="InterPro"/>
</dbReference>
<dbReference type="SUPFAM" id="SSF50952">
    <property type="entry name" value="Soluble quinoprotein glucose dehydrogenase"/>
    <property type="match status" value="1"/>
</dbReference>
<dbReference type="GO" id="GO:0007156">
    <property type="term" value="P:homophilic cell adhesion via plasma membrane adhesion molecules"/>
    <property type="evidence" value="ECO:0007669"/>
    <property type="project" value="InterPro"/>
</dbReference>
<gene>
    <name evidence="3" type="ORF">GON01_15275</name>
</gene>
<name>A0A6I4J594_9SPHN</name>
<feature type="region of interest" description="Disordered" evidence="1">
    <location>
        <begin position="16"/>
        <end position="35"/>
    </location>
</feature>
<dbReference type="InterPro" id="IPR002126">
    <property type="entry name" value="Cadherin-like_dom"/>
</dbReference>
<dbReference type="RefSeq" id="WP_157028194.1">
    <property type="nucleotide sequence ID" value="NZ_WQMS01000016.1"/>
</dbReference>
<dbReference type="Gene3D" id="2.120.10.30">
    <property type="entry name" value="TolB, C-terminal domain"/>
    <property type="match status" value="1"/>
</dbReference>
<protein>
    <submittedName>
        <fullName evidence="3">Cadherin domain-containing protein</fullName>
    </submittedName>
</protein>
<dbReference type="PANTHER" id="PTHR19328:SF75">
    <property type="entry name" value="ALDOSE SUGAR DEHYDROGENASE YLII"/>
    <property type="match status" value="1"/>
</dbReference>
<dbReference type="Pfam" id="PF07995">
    <property type="entry name" value="GSDH"/>
    <property type="match status" value="1"/>
</dbReference>
<sequence>MRKDLALGTALLASACGGGGSTPTPPAANQPPRFTSAATASVAENSQSGIYTATATDPEGAPLTYSIGGGADAGRFAISPAGVLSFAAPPNFELPADADGDNVYRVQLRASDGSQAATLDLAVTVTNSREGIQVRRVATGFDQPVFLAAIPGDSRVFVIEKGGKIWRLDPASGAKTLAHTVTNISTDGERGLLGFTVTDDFARTNMAFIVVTAADGTINVRRITIGTQELPGLGPYDSVLTIPHPGANNHNGGWIGYGPDGFVYVAIGDGGGGGDPGNNAQNTNSRLGKILRFDRNPDPFAGASPQYFRPASGNPFLNGGGDPYVFAYGLRNPFRASFDNGRLLIGDVGQGAIEEIDTVLPSEPGRNFGWRFKEGTQTFSGTPPSGLTDPVSQYMHGSGPREGDSIIGGYVYRGPVASLVGSYVFADFVSGNIWTVPASSLMQGQLLAASSYERRNDDFAPDQGRIDNIVSFGIDAANNLYIVDLDGDIFEVTPG</sequence>
<evidence type="ECO:0000259" key="2">
    <source>
        <dbReference type="PROSITE" id="PS50268"/>
    </source>
</evidence>
<dbReference type="PROSITE" id="PS50268">
    <property type="entry name" value="CADHERIN_2"/>
    <property type="match status" value="1"/>
</dbReference>
<keyword evidence="4" id="KW-1185">Reference proteome</keyword>